<evidence type="ECO:0000256" key="3">
    <source>
        <dbReference type="ARBA" id="ARBA00022679"/>
    </source>
</evidence>
<accession>A0A319DRR8</accession>
<protein>
    <recommendedName>
        <fullName evidence="7">LysR family regulatory protein</fullName>
    </recommendedName>
</protein>
<dbReference type="PANTHER" id="PTHR31896:SF69">
    <property type="entry name" value="FAMILY REGULATORY PROTEIN, PUTATIVE (AFU_ORTHOLOGUE AFUA_3G14730)-RELATED"/>
    <property type="match status" value="1"/>
</dbReference>
<organism evidence="5 6">
    <name type="scientific">Aspergillus ellipticus CBS 707.79</name>
    <dbReference type="NCBI Taxonomy" id="1448320"/>
    <lineage>
        <taxon>Eukaryota</taxon>
        <taxon>Fungi</taxon>
        <taxon>Dikarya</taxon>
        <taxon>Ascomycota</taxon>
        <taxon>Pezizomycotina</taxon>
        <taxon>Eurotiomycetes</taxon>
        <taxon>Eurotiomycetidae</taxon>
        <taxon>Eurotiales</taxon>
        <taxon>Aspergillaceae</taxon>
        <taxon>Aspergillus</taxon>
        <taxon>Aspergillus subgen. Circumdati</taxon>
    </lineage>
</organism>
<dbReference type="STRING" id="1448320.A0A319DRR8"/>
<evidence type="ECO:0008006" key="7">
    <source>
        <dbReference type="Google" id="ProtNLM"/>
    </source>
</evidence>
<dbReference type="InterPro" id="IPR051283">
    <property type="entry name" value="Sec_Metabolite_Acyltrans"/>
</dbReference>
<comment type="similarity">
    <text evidence="2">Belongs to the plant acyltransferase family.</text>
</comment>
<keyword evidence="6" id="KW-1185">Reference proteome</keyword>
<keyword evidence="3" id="KW-0808">Transferase</keyword>
<evidence type="ECO:0000313" key="6">
    <source>
        <dbReference type="Proteomes" id="UP000247810"/>
    </source>
</evidence>
<evidence type="ECO:0000256" key="4">
    <source>
        <dbReference type="ARBA" id="ARBA00023315"/>
    </source>
</evidence>
<dbReference type="Proteomes" id="UP000247810">
    <property type="component" value="Unassembled WGS sequence"/>
</dbReference>
<dbReference type="EMBL" id="KZ825797">
    <property type="protein sequence ID" value="PYI00200.1"/>
    <property type="molecule type" value="Genomic_DNA"/>
</dbReference>
<evidence type="ECO:0000256" key="2">
    <source>
        <dbReference type="ARBA" id="ARBA00009861"/>
    </source>
</evidence>
<comment type="pathway">
    <text evidence="1">Secondary metabolite biosynthesis.</text>
</comment>
<evidence type="ECO:0000313" key="5">
    <source>
        <dbReference type="EMBL" id="PYI00200.1"/>
    </source>
</evidence>
<proteinExistence type="inferred from homology"/>
<sequence length="493" mass="55352">MGQPTVIPLHSQDDTWMNRGIALDFTVKFDQVLDPEHLRRSLDRLLEIGDWRKLGARLRLNASGQLEYHMPDRYDAQYPGFTYSTTTHSGYLNTSSDACAPALPRKPKIRYPTIFQPAASNLDAILHRPDSPTKLEDWIYTDRPQLNIHIATFADATLVTLTWLHTLMDASGRASLLKAWSAIVCGREHTVPPFHGFSDDPLADVTAKPPLEWFIRLPWLLIAIQWLFPVLTWIRALCELVRYPAYETRLVCVPGAMVTGMREQAMQELAAGDTSAAAAAANPPFVSESDIIVAWWSHCILRCGRPSCDQPITILNNFNIRAVFPGRFPPSAAYIGNAWLMAYTNLRCGQVLGQPVSHLALKIRKSLLDQRSKEQIYDYAYVQREGIRSAKGGFLSSMGLADSVIHCSNWHQARFFDVDFSAAVVGSGGDDDSRRDPAFGRPSLIIPTVHCRWPSMMNLGSVIGKDAGGDWWLMWQLKKGVWREMETQLAGMR</sequence>
<reference evidence="5 6" key="1">
    <citation type="submission" date="2018-02" db="EMBL/GenBank/DDBJ databases">
        <title>The genomes of Aspergillus section Nigri reveals drivers in fungal speciation.</title>
        <authorList>
            <consortium name="DOE Joint Genome Institute"/>
            <person name="Vesth T.C."/>
            <person name="Nybo J."/>
            <person name="Theobald S."/>
            <person name="Brandl J."/>
            <person name="Frisvad J.C."/>
            <person name="Nielsen K.F."/>
            <person name="Lyhne E.K."/>
            <person name="Kogle M.E."/>
            <person name="Kuo A."/>
            <person name="Riley R."/>
            <person name="Clum A."/>
            <person name="Nolan M."/>
            <person name="Lipzen A."/>
            <person name="Salamov A."/>
            <person name="Henrissat B."/>
            <person name="Wiebenga A."/>
            <person name="De vries R.P."/>
            <person name="Grigoriev I.V."/>
            <person name="Mortensen U.H."/>
            <person name="Andersen M.R."/>
            <person name="Baker S.E."/>
        </authorList>
    </citation>
    <scope>NUCLEOTIDE SEQUENCE [LARGE SCALE GENOMIC DNA]</scope>
    <source>
        <strain evidence="5 6">CBS 707.79</strain>
    </source>
</reference>
<name>A0A319DRR8_9EURO</name>
<gene>
    <name evidence="5" type="ORF">BO71DRAFT_479018</name>
</gene>
<dbReference type="PANTHER" id="PTHR31896">
    <property type="entry name" value="FAMILY REGULATORY PROTEIN, PUTATIVE (AFU_ORTHOLOGUE AFUA_3G14730)-RELATED"/>
    <property type="match status" value="1"/>
</dbReference>
<dbReference type="VEuPathDB" id="FungiDB:BO71DRAFT_479018"/>
<dbReference type="AlphaFoldDB" id="A0A319DRR8"/>
<keyword evidence="4" id="KW-0012">Acyltransferase</keyword>
<dbReference type="Gene3D" id="3.30.559.10">
    <property type="entry name" value="Chloramphenicol acetyltransferase-like domain"/>
    <property type="match status" value="2"/>
</dbReference>
<dbReference type="GO" id="GO:0016746">
    <property type="term" value="F:acyltransferase activity"/>
    <property type="evidence" value="ECO:0007669"/>
    <property type="project" value="UniProtKB-KW"/>
</dbReference>
<dbReference type="OrthoDB" id="21502at2759"/>
<dbReference type="InterPro" id="IPR023213">
    <property type="entry name" value="CAT-like_dom_sf"/>
</dbReference>
<evidence type="ECO:0000256" key="1">
    <source>
        <dbReference type="ARBA" id="ARBA00005179"/>
    </source>
</evidence>